<accession>A0AAN9M3L0</accession>
<name>A0AAN9M3L0_CANGL</name>
<reference evidence="1 2" key="1">
    <citation type="submission" date="2024-01" db="EMBL/GenBank/DDBJ databases">
        <title>The genomes of 5 underutilized Papilionoideae crops provide insights into root nodulation and disease resistanc.</title>
        <authorList>
            <person name="Jiang F."/>
        </authorList>
    </citation>
    <scope>NUCLEOTIDE SEQUENCE [LARGE SCALE GENOMIC DNA]</scope>
    <source>
        <strain evidence="1">LVBAO_FW01</strain>
        <tissue evidence="1">Leaves</tissue>
    </source>
</reference>
<dbReference type="Proteomes" id="UP001367508">
    <property type="component" value="Unassembled WGS sequence"/>
</dbReference>
<dbReference type="EMBL" id="JAYMYQ010000003">
    <property type="protein sequence ID" value="KAK7344677.1"/>
    <property type="molecule type" value="Genomic_DNA"/>
</dbReference>
<protein>
    <submittedName>
        <fullName evidence="1">Uncharacterized protein</fullName>
    </submittedName>
</protein>
<sequence length="164" mass="18921">MTLPLNHSYNCALGRLNNLITVHESCLQPTYYPNDNDLISVYVWYTIFPILPNTTEVANLMTRLIFVPETLGIWPRSAWELWYEIDRAKYQVSRHTSQVKKLNQFIEDLALNLKLSYSCDIRGLNLPKLMVCKTSLLIEDLSIKSIIQDVKLLSTSSRICLELA</sequence>
<keyword evidence="2" id="KW-1185">Reference proteome</keyword>
<gene>
    <name evidence="1" type="ORF">VNO77_14588</name>
</gene>
<dbReference type="AlphaFoldDB" id="A0AAN9M3L0"/>
<comment type="caution">
    <text evidence="1">The sequence shown here is derived from an EMBL/GenBank/DDBJ whole genome shotgun (WGS) entry which is preliminary data.</text>
</comment>
<evidence type="ECO:0000313" key="2">
    <source>
        <dbReference type="Proteomes" id="UP001367508"/>
    </source>
</evidence>
<proteinExistence type="predicted"/>
<organism evidence="1 2">
    <name type="scientific">Canavalia gladiata</name>
    <name type="common">Sword bean</name>
    <name type="synonym">Dolichos gladiatus</name>
    <dbReference type="NCBI Taxonomy" id="3824"/>
    <lineage>
        <taxon>Eukaryota</taxon>
        <taxon>Viridiplantae</taxon>
        <taxon>Streptophyta</taxon>
        <taxon>Embryophyta</taxon>
        <taxon>Tracheophyta</taxon>
        <taxon>Spermatophyta</taxon>
        <taxon>Magnoliopsida</taxon>
        <taxon>eudicotyledons</taxon>
        <taxon>Gunneridae</taxon>
        <taxon>Pentapetalae</taxon>
        <taxon>rosids</taxon>
        <taxon>fabids</taxon>
        <taxon>Fabales</taxon>
        <taxon>Fabaceae</taxon>
        <taxon>Papilionoideae</taxon>
        <taxon>50 kb inversion clade</taxon>
        <taxon>NPAAA clade</taxon>
        <taxon>indigoferoid/millettioid clade</taxon>
        <taxon>Phaseoleae</taxon>
        <taxon>Canavalia</taxon>
    </lineage>
</organism>
<evidence type="ECO:0000313" key="1">
    <source>
        <dbReference type="EMBL" id="KAK7344677.1"/>
    </source>
</evidence>